<name>A0AAP5IAT4_9CYAN</name>
<dbReference type="Proteomes" id="UP000667802">
    <property type="component" value="Unassembled WGS sequence"/>
</dbReference>
<feature type="transmembrane region" description="Helical" evidence="1">
    <location>
        <begin position="210"/>
        <end position="229"/>
    </location>
</feature>
<comment type="caution">
    <text evidence="2">The sequence shown here is derived from an EMBL/GenBank/DDBJ whole genome shotgun (WGS) entry which is preliminary data.</text>
</comment>
<feature type="transmembrane region" description="Helical" evidence="1">
    <location>
        <begin position="55"/>
        <end position="73"/>
    </location>
</feature>
<reference evidence="3" key="1">
    <citation type="journal article" date="2021" name="Science">
        <title>Hunting the eagle killer: A cyanobacterial neurotoxin causes vacuolar myelinopathy.</title>
        <authorList>
            <person name="Breinlinger S."/>
            <person name="Phillips T.J."/>
            <person name="Haram B.N."/>
            <person name="Mares J."/>
            <person name="Martinez Yerena J.A."/>
            <person name="Hrouzek P."/>
            <person name="Sobotka R."/>
            <person name="Henderson W.M."/>
            <person name="Schmieder P."/>
            <person name="Williams S.M."/>
            <person name="Lauderdale J.D."/>
            <person name="Wilde H.D."/>
            <person name="Gerrin W."/>
            <person name="Kust A."/>
            <person name="Washington J.W."/>
            <person name="Wagner C."/>
            <person name="Geier B."/>
            <person name="Liebeke M."/>
            <person name="Enke H."/>
            <person name="Niedermeyer T.H.J."/>
            <person name="Wilde S.B."/>
        </authorList>
    </citation>
    <scope>NUCLEOTIDE SEQUENCE [LARGE SCALE GENOMIC DNA]</scope>
    <source>
        <strain evidence="3">Thurmond2011</strain>
    </source>
</reference>
<organism evidence="2 3">
    <name type="scientific">Aetokthonos hydrillicola Thurmond2011</name>
    <dbReference type="NCBI Taxonomy" id="2712845"/>
    <lineage>
        <taxon>Bacteria</taxon>
        <taxon>Bacillati</taxon>
        <taxon>Cyanobacteriota</taxon>
        <taxon>Cyanophyceae</taxon>
        <taxon>Nostocales</taxon>
        <taxon>Hapalosiphonaceae</taxon>
        <taxon>Aetokthonos</taxon>
    </lineage>
</organism>
<keyword evidence="1" id="KW-1133">Transmembrane helix</keyword>
<evidence type="ECO:0000313" key="3">
    <source>
        <dbReference type="Proteomes" id="UP000667802"/>
    </source>
</evidence>
<dbReference type="EMBL" id="JAALHA020000015">
    <property type="protein sequence ID" value="MDR9898006.1"/>
    <property type="molecule type" value="Genomic_DNA"/>
</dbReference>
<feature type="transmembrane region" description="Helical" evidence="1">
    <location>
        <begin position="351"/>
        <end position="376"/>
    </location>
</feature>
<proteinExistence type="predicted"/>
<feature type="transmembrane region" description="Helical" evidence="1">
    <location>
        <begin position="171"/>
        <end position="204"/>
    </location>
</feature>
<accession>A0AAP5IAT4</accession>
<keyword evidence="1" id="KW-0472">Membrane</keyword>
<protein>
    <submittedName>
        <fullName evidence="2">O-antigen polysaccharide polymerase Wzy</fullName>
    </submittedName>
</protein>
<sequence>MYVLLSYHLERRHLSTLLLTPLTVLSLYGLLGLGVGSILMVIGNDGDFDPNLFNMQIAYVVTFPFIMFIYPAFNRRFPNFSLPDPSIPDSHSFYKPLKIIGWFFFIYAFLSLITGVFTGAADRGEAGAFIVENQYGIWTIFVIFSRFIYLSFILVPLLIRDTQTVERYTIYFLLALYLMLAFATGSRGAVLYPILHLLVGYWMFGGSGEMIKQAIVIFLVLAFFLIPFMDAYRNTKAFNTSALSNPIERLQSVTETNDLLDDPNRTSNLWLTGRALVGASDDIIYENTPSVIPYAKWENIDAVLYIWVPKLLAPWKPLLIDGNEIVVGYTGIRYERSSANISFNGDMYRRFGWLGVIVSNFLFALFYSFVLSYIFFVYFSRNALFGFLLILLSLSFLMNIPNSTLLSTFWIWLWDIPKYVIALFFIYKFAVSRTKIQNILPAKKYFSSKINAKSIENIERLKNDLF</sequence>
<feature type="transmembrane region" description="Helical" evidence="1">
    <location>
        <begin position="137"/>
        <end position="159"/>
    </location>
</feature>
<evidence type="ECO:0000313" key="2">
    <source>
        <dbReference type="EMBL" id="MDR9898006.1"/>
    </source>
</evidence>
<keyword evidence="3" id="KW-1185">Reference proteome</keyword>
<gene>
    <name evidence="2" type="ORF">G7B40_026090</name>
</gene>
<feature type="transmembrane region" description="Helical" evidence="1">
    <location>
        <begin position="99"/>
        <end position="117"/>
    </location>
</feature>
<evidence type="ECO:0000256" key="1">
    <source>
        <dbReference type="SAM" id="Phobius"/>
    </source>
</evidence>
<feature type="transmembrane region" description="Helical" evidence="1">
    <location>
        <begin position="412"/>
        <end position="430"/>
    </location>
</feature>
<keyword evidence="1" id="KW-0812">Transmembrane</keyword>
<feature type="transmembrane region" description="Helical" evidence="1">
    <location>
        <begin position="21"/>
        <end position="43"/>
    </location>
</feature>
<dbReference type="AlphaFoldDB" id="A0AAP5IAT4"/>